<dbReference type="GO" id="GO:0016020">
    <property type="term" value="C:membrane"/>
    <property type="evidence" value="ECO:0007669"/>
    <property type="project" value="InterPro"/>
</dbReference>
<keyword evidence="9" id="KW-0472">Membrane</keyword>
<evidence type="ECO:0000256" key="5">
    <source>
        <dbReference type="ARBA" id="ARBA00022741"/>
    </source>
</evidence>
<comment type="caution">
    <text evidence="12">The sequence shown here is derived from an EMBL/GenBank/DDBJ whole genome shotgun (WGS) entry which is preliminary data.</text>
</comment>
<dbReference type="Gene3D" id="1.20.5.1930">
    <property type="match status" value="1"/>
</dbReference>
<keyword evidence="8" id="KW-0902">Two-component regulatory system</keyword>
<evidence type="ECO:0000259" key="11">
    <source>
        <dbReference type="Pfam" id="PF07730"/>
    </source>
</evidence>
<evidence type="ECO:0000256" key="8">
    <source>
        <dbReference type="ARBA" id="ARBA00023012"/>
    </source>
</evidence>
<reference evidence="12" key="1">
    <citation type="submission" date="2021-01" db="EMBL/GenBank/DDBJ databases">
        <title>Whole genome shotgun sequence of Virgisporangium ochraceum NBRC 16418.</title>
        <authorList>
            <person name="Komaki H."/>
            <person name="Tamura T."/>
        </authorList>
    </citation>
    <scope>NUCLEOTIDE SEQUENCE</scope>
    <source>
        <strain evidence="12">NBRC 16418</strain>
    </source>
</reference>
<accession>A0A8J4A7I9</accession>
<protein>
    <recommendedName>
        <fullName evidence="2">histidine kinase</fullName>
        <ecNumber evidence="2">2.7.13.3</ecNumber>
    </recommendedName>
</protein>
<dbReference type="AlphaFoldDB" id="A0A8J4A7I9"/>
<sequence length="389" mass="41309">MGALVRRVASPGTLLDIAVGAAIAAVTIIAFTMGQPGGPGDPGVAARPVRALDIVIAVAVFTLVVLRRWRPTIVLMASVLCTIAGAGHEVAGPFIMTTAVATYTVASRTDRRTAWLMCGGAALFSYLAAVLVGGDTWYGPALAVLAWIGMTTAVGDATRIRRAYIAAVEERARRAEETRDEEARRRVAEERLRIARDLHDAVAHHMAVINLHAGLAGHTVRTRPERAEASLVHVRDAAHTVLDELATILSVLRQNGDEGAPTDPVRGLSRLEDLLGSLAAAGQRVDHRQVGAPRPLPAAVDQAAYRIVQEALTNAHKHGTGRAADLRVDYRPDMVVLDITNPAGGAPRRDGTSGHGLTGMRERALAVGGTLSVDRWPDRFHVHAELPAT</sequence>
<evidence type="ECO:0000256" key="3">
    <source>
        <dbReference type="ARBA" id="ARBA00022553"/>
    </source>
</evidence>
<feature type="transmembrane region" description="Helical" evidence="9">
    <location>
        <begin position="12"/>
        <end position="33"/>
    </location>
</feature>
<feature type="domain" description="Histidine kinase/HSP90-like ATPase" evidence="10">
    <location>
        <begin position="302"/>
        <end position="386"/>
    </location>
</feature>
<evidence type="ECO:0000256" key="4">
    <source>
        <dbReference type="ARBA" id="ARBA00022679"/>
    </source>
</evidence>
<evidence type="ECO:0000313" key="12">
    <source>
        <dbReference type="EMBL" id="GIJ74316.1"/>
    </source>
</evidence>
<dbReference type="SUPFAM" id="SSF55874">
    <property type="entry name" value="ATPase domain of HSP90 chaperone/DNA topoisomerase II/histidine kinase"/>
    <property type="match status" value="1"/>
</dbReference>
<dbReference type="PANTHER" id="PTHR24421">
    <property type="entry name" value="NITRATE/NITRITE SENSOR PROTEIN NARX-RELATED"/>
    <property type="match status" value="1"/>
</dbReference>
<feature type="transmembrane region" description="Helical" evidence="9">
    <location>
        <begin position="137"/>
        <end position="155"/>
    </location>
</feature>
<evidence type="ECO:0000256" key="7">
    <source>
        <dbReference type="ARBA" id="ARBA00022840"/>
    </source>
</evidence>
<keyword evidence="4" id="KW-0808">Transferase</keyword>
<evidence type="ECO:0000256" key="2">
    <source>
        <dbReference type="ARBA" id="ARBA00012438"/>
    </source>
</evidence>
<keyword evidence="7" id="KW-0067">ATP-binding</keyword>
<feature type="transmembrane region" description="Helical" evidence="9">
    <location>
        <begin position="113"/>
        <end position="131"/>
    </location>
</feature>
<dbReference type="GO" id="GO:0000155">
    <property type="term" value="F:phosphorelay sensor kinase activity"/>
    <property type="evidence" value="ECO:0007669"/>
    <property type="project" value="InterPro"/>
</dbReference>
<dbReference type="Pfam" id="PF07730">
    <property type="entry name" value="HisKA_3"/>
    <property type="match status" value="1"/>
</dbReference>
<evidence type="ECO:0000256" key="9">
    <source>
        <dbReference type="SAM" id="Phobius"/>
    </source>
</evidence>
<dbReference type="EMBL" id="BOPH01000132">
    <property type="protein sequence ID" value="GIJ74316.1"/>
    <property type="molecule type" value="Genomic_DNA"/>
</dbReference>
<dbReference type="EC" id="2.7.13.3" evidence="2"/>
<gene>
    <name evidence="12" type="ORF">Voc01_092330</name>
</gene>
<evidence type="ECO:0000256" key="6">
    <source>
        <dbReference type="ARBA" id="ARBA00022777"/>
    </source>
</evidence>
<proteinExistence type="predicted"/>
<dbReference type="InterPro" id="IPR050482">
    <property type="entry name" value="Sensor_HK_TwoCompSys"/>
</dbReference>
<dbReference type="InterPro" id="IPR003594">
    <property type="entry name" value="HATPase_dom"/>
</dbReference>
<dbReference type="PANTHER" id="PTHR24421:SF10">
    <property type="entry name" value="NITRATE_NITRITE SENSOR PROTEIN NARQ"/>
    <property type="match status" value="1"/>
</dbReference>
<dbReference type="Pfam" id="PF02518">
    <property type="entry name" value="HATPase_c"/>
    <property type="match status" value="1"/>
</dbReference>
<dbReference type="Gene3D" id="3.30.565.10">
    <property type="entry name" value="Histidine kinase-like ATPase, C-terminal domain"/>
    <property type="match status" value="1"/>
</dbReference>
<evidence type="ECO:0000313" key="13">
    <source>
        <dbReference type="Proteomes" id="UP000635606"/>
    </source>
</evidence>
<keyword evidence="6 12" id="KW-0418">Kinase</keyword>
<dbReference type="Proteomes" id="UP000635606">
    <property type="component" value="Unassembled WGS sequence"/>
</dbReference>
<dbReference type="GO" id="GO:0005524">
    <property type="term" value="F:ATP binding"/>
    <property type="evidence" value="ECO:0007669"/>
    <property type="project" value="UniProtKB-KW"/>
</dbReference>
<feature type="domain" description="Signal transduction histidine kinase subgroup 3 dimerisation and phosphoacceptor" evidence="11">
    <location>
        <begin position="190"/>
        <end position="255"/>
    </location>
</feature>
<keyword evidence="9" id="KW-1133">Transmembrane helix</keyword>
<comment type="catalytic activity">
    <reaction evidence="1">
        <text>ATP + protein L-histidine = ADP + protein N-phospho-L-histidine.</text>
        <dbReference type="EC" id="2.7.13.3"/>
    </reaction>
</comment>
<keyword evidence="9" id="KW-0812">Transmembrane</keyword>
<keyword evidence="5" id="KW-0547">Nucleotide-binding</keyword>
<dbReference type="GO" id="GO:0046983">
    <property type="term" value="F:protein dimerization activity"/>
    <property type="evidence" value="ECO:0007669"/>
    <property type="project" value="InterPro"/>
</dbReference>
<keyword evidence="3" id="KW-0597">Phosphoprotein</keyword>
<name>A0A8J4A7I9_9ACTN</name>
<dbReference type="CDD" id="cd16917">
    <property type="entry name" value="HATPase_UhpB-NarQ-NarX-like"/>
    <property type="match status" value="1"/>
</dbReference>
<dbReference type="InterPro" id="IPR036890">
    <property type="entry name" value="HATPase_C_sf"/>
</dbReference>
<organism evidence="12 13">
    <name type="scientific">Virgisporangium ochraceum</name>
    <dbReference type="NCBI Taxonomy" id="65505"/>
    <lineage>
        <taxon>Bacteria</taxon>
        <taxon>Bacillati</taxon>
        <taxon>Actinomycetota</taxon>
        <taxon>Actinomycetes</taxon>
        <taxon>Micromonosporales</taxon>
        <taxon>Micromonosporaceae</taxon>
        <taxon>Virgisporangium</taxon>
    </lineage>
</organism>
<dbReference type="RefSeq" id="WP_203934106.1">
    <property type="nucleotide sequence ID" value="NZ_BOPH01000132.1"/>
</dbReference>
<dbReference type="InterPro" id="IPR011712">
    <property type="entry name" value="Sig_transdc_His_kin_sub3_dim/P"/>
</dbReference>
<keyword evidence="13" id="KW-1185">Reference proteome</keyword>
<feature type="transmembrane region" description="Helical" evidence="9">
    <location>
        <begin position="45"/>
        <end position="66"/>
    </location>
</feature>
<evidence type="ECO:0000256" key="1">
    <source>
        <dbReference type="ARBA" id="ARBA00000085"/>
    </source>
</evidence>
<evidence type="ECO:0000259" key="10">
    <source>
        <dbReference type="Pfam" id="PF02518"/>
    </source>
</evidence>